<keyword evidence="1" id="KW-1133">Transmembrane helix</keyword>
<dbReference type="InterPro" id="IPR044849">
    <property type="entry name" value="CASTOR/POLLUX/SYM8-like"/>
</dbReference>
<keyword evidence="1" id="KW-0472">Membrane</keyword>
<proteinExistence type="predicted"/>
<dbReference type="GO" id="GO:0006811">
    <property type="term" value="P:monoatomic ion transport"/>
    <property type="evidence" value="ECO:0007669"/>
    <property type="project" value="InterPro"/>
</dbReference>
<feature type="transmembrane region" description="Helical" evidence="1">
    <location>
        <begin position="198"/>
        <end position="218"/>
    </location>
</feature>
<dbReference type="AlphaFoldDB" id="A0A061RXN8"/>
<gene>
    <name evidence="2" type="ORF">TSPGSL018_23014</name>
</gene>
<evidence type="ECO:0000256" key="1">
    <source>
        <dbReference type="SAM" id="Phobius"/>
    </source>
</evidence>
<keyword evidence="1" id="KW-0812">Transmembrane</keyword>
<reference evidence="2" key="1">
    <citation type="submission" date="2014-05" db="EMBL/GenBank/DDBJ databases">
        <title>The transcriptome of the halophilic microalga Tetraselmis sp. GSL018 isolated from the Great Salt Lake, Utah.</title>
        <authorList>
            <person name="Jinkerson R.E."/>
            <person name="D'Adamo S."/>
            <person name="Posewitz M.C."/>
        </authorList>
    </citation>
    <scope>NUCLEOTIDE SEQUENCE</scope>
    <source>
        <strain evidence="2">GSL018</strain>
    </source>
</reference>
<sequence length="239" mass="26780">MLVKRKLVASRSGSRSNRGYLKRISVSTTRTVTLFRPPGTLDCGNTFSLPEAKFPPGTREKLQLRRQILLKRTCLGKRLPLCRFTSSCRATYTNKNEKITESPLTARDLEFFELNLRPPDIVDKLRYAAQKILAGPFVFKAIVLLLASVLTGIGAGLLTSWVMGWPLKESVWHAFTVMNDCPGADMCSPVQSLRGRALMVIIFYVGIFTLAVFLGVMADEVRKRIDMVRESNLPVLERG</sequence>
<evidence type="ECO:0000313" key="2">
    <source>
        <dbReference type="EMBL" id="JAC75460.1"/>
    </source>
</evidence>
<organism evidence="2">
    <name type="scientific">Tetraselmis sp. GSL018</name>
    <dbReference type="NCBI Taxonomy" id="582737"/>
    <lineage>
        <taxon>Eukaryota</taxon>
        <taxon>Viridiplantae</taxon>
        <taxon>Chlorophyta</taxon>
        <taxon>core chlorophytes</taxon>
        <taxon>Chlorodendrophyceae</taxon>
        <taxon>Chlorodendrales</taxon>
        <taxon>Chlorodendraceae</taxon>
        <taxon>Tetraselmis</taxon>
    </lineage>
</organism>
<accession>A0A061RXN8</accession>
<dbReference type="EMBL" id="GBEZ01010188">
    <property type="protein sequence ID" value="JAC75460.1"/>
    <property type="molecule type" value="Transcribed_RNA"/>
</dbReference>
<name>A0A061RXN8_9CHLO</name>
<dbReference type="PANTHER" id="PTHR31563">
    <property type="entry name" value="ION CHANNEL POLLUX-RELATED"/>
    <property type="match status" value="1"/>
</dbReference>
<dbReference type="SUPFAM" id="SSF81324">
    <property type="entry name" value="Voltage-gated potassium channels"/>
    <property type="match status" value="1"/>
</dbReference>
<protein>
    <submittedName>
        <fullName evidence="2">Uncharacterized protein</fullName>
    </submittedName>
</protein>
<feature type="non-terminal residue" evidence="2">
    <location>
        <position position="239"/>
    </location>
</feature>
<dbReference type="PANTHER" id="PTHR31563:SF10">
    <property type="entry name" value="ION CHANNEL POLLUX-RELATED"/>
    <property type="match status" value="1"/>
</dbReference>
<feature type="transmembrane region" description="Helical" evidence="1">
    <location>
        <begin position="137"/>
        <end position="163"/>
    </location>
</feature>